<comment type="caution">
    <text evidence="1">The sequence shown here is derived from an EMBL/GenBank/DDBJ whole genome shotgun (WGS) entry which is preliminary data.</text>
</comment>
<gene>
    <name evidence="1" type="ORF">MIND_00451800</name>
</gene>
<accession>A0A8H6SUV4</accession>
<dbReference type="EMBL" id="JACAZF010000004">
    <property type="protein sequence ID" value="KAF7306605.1"/>
    <property type="molecule type" value="Genomic_DNA"/>
</dbReference>
<keyword evidence="2" id="KW-1185">Reference proteome</keyword>
<dbReference type="GeneID" id="59343848"/>
<reference evidence="1" key="1">
    <citation type="submission" date="2020-05" db="EMBL/GenBank/DDBJ databases">
        <title>Mycena genomes resolve the evolution of fungal bioluminescence.</title>
        <authorList>
            <person name="Tsai I.J."/>
        </authorList>
    </citation>
    <scope>NUCLEOTIDE SEQUENCE</scope>
    <source>
        <strain evidence="1">171206Taipei</strain>
    </source>
</reference>
<name>A0A8H6SUV4_9AGAR</name>
<dbReference type="Proteomes" id="UP000636479">
    <property type="component" value="Unassembled WGS sequence"/>
</dbReference>
<evidence type="ECO:0000313" key="1">
    <source>
        <dbReference type="EMBL" id="KAF7306605.1"/>
    </source>
</evidence>
<evidence type="ECO:0000313" key="2">
    <source>
        <dbReference type="Proteomes" id="UP000636479"/>
    </source>
</evidence>
<dbReference type="AlphaFoldDB" id="A0A8H6SUV4"/>
<organism evidence="1 2">
    <name type="scientific">Mycena indigotica</name>
    <dbReference type="NCBI Taxonomy" id="2126181"/>
    <lineage>
        <taxon>Eukaryota</taxon>
        <taxon>Fungi</taxon>
        <taxon>Dikarya</taxon>
        <taxon>Basidiomycota</taxon>
        <taxon>Agaricomycotina</taxon>
        <taxon>Agaricomycetes</taxon>
        <taxon>Agaricomycetidae</taxon>
        <taxon>Agaricales</taxon>
        <taxon>Marasmiineae</taxon>
        <taxon>Mycenaceae</taxon>
        <taxon>Mycena</taxon>
    </lineage>
</organism>
<protein>
    <submittedName>
        <fullName evidence="1">Uncharacterized protein</fullName>
    </submittedName>
</protein>
<proteinExistence type="predicted"/>
<sequence>MEDLFADAYVENFILRKIAQAFVDGIHTHASTLFLCRLTRATPSQWVKARIGHRAEEEALARRGRQVLTQLVPDILAQLEIRDAGVGRDLDAFTSNEVTAELLAAIDGGSSITRLVERTGLWPPRVIGPTALSSCIPIYASIAASNLVDQVRRDRLNTDLGTILKMLLPSVIPSLVSEFAMREVDAGDNVQGKHNVENAKECVESTDDSTSNNSVVCVGIPLGRVPQPIIAGTFDPFAPYFGHQLQRNFSSSPCVHKIGTTKSSISNKVLYNQLSGLVCTQILWQSTTRGKIRQHLRSGTHA</sequence>
<dbReference type="RefSeq" id="XP_037221624.1">
    <property type="nucleotide sequence ID" value="XM_037361332.1"/>
</dbReference>